<sequence length="69" mass="7663">MADDWSGMSNKQIEKLGEPFFSTKEKGNGLGMVVTKNIIKNRNQGNIHVESKLTVGTTFTIELPVKLQL</sequence>
<dbReference type="EMBL" id="JAOTPO010000004">
    <property type="protein sequence ID" value="MDE5413201.1"/>
    <property type="molecule type" value="Genomic_DNA"/>
</dbReference>
<evidence type="ECO:0000256" key="1">
    <source>
        <dbReference type="ARBA" id="ARBA00000085"/>
    </source>
</evidence>
<dbReference type="RefSeq" id="WP_275118068.1">
    <property type="nucleotide sequence ID" value="NZ_JAOTPO010000004.1"/>
</dbReference>
<dbReference type="Proteomes" id="UP001148125">
    <property type="component" value="Unassembled WGS sequence"/>
</dbReference>
<evidence type="ECO:0000256" key="4">
    <source>
        <dbReference type="ARBA" id="ARBA00022741"/>
    </source>
</evidence>
<comment type="catalytic activity">
    <reaction evidence="1">
        <text>ATP + protein L-histidine = ADP + protein N-phospho-L-histidine.</text>
        <dbReference type="EC" id="2.7.13.3"/>
    </reaction>
</comment>
<evidence type="ECO:0000313" key="9">
    <source>
        <dbReference type="EMBL" id="MDE5413201.1"/>
    </source>
</evidence>
<evidence type="ECO:0000256" key="2">
    <source>
        <dbReference type="ARBA" id="ARBA00012438"/>
    </source>
</evidence>
<dbReference type="InterPro" id="IPR005467">
    <property type="entry name" value="His_kinase_dom"/>
</dbReference>
<keyword evidence="7" id="KW-0902">Two-component regulatory system</keyword>
<keyword evidence="6 9" id="KW-0067">ATP-binding</keyword>
<evidence type="ECO:0000313" key="10">
    <source>
        <dbReference type="Proteomes" id="UP001148125"/>
    </source>
</evidence>
<dbReference type="PRINTS" id="PR00344">
    <property type="entry name" value="BCTRLSENSOR"/>
</dbReference>
<dbReference type="GO" id="GO:0005524">
    <property type="term" value="F:ATP binding"/>
    <property type="evidence" value="ECO:0007669"/>
    <property type="project" value="UniProtKB-KW"/>
</dbReference>
<dbReference type="PROSITE" id="PS50109">
    <property type="entry name" value="HIS_KIN"/>
    <property type="match status" value="1"/>
</dbReference>
<dbReference type="PANTHER" id="PTHR43065:SF46">
    <property type="entry name" value="C4-DICARBOXYLATE TRANSPORT SENSOR PROTEIN DCTB"/>
    <property type="match status" value="1"/>
</dbReference>
<evidence type="ECO:0000259" key="8">
    <source>
        <dbReference type="PROSITE" id="PS50109"/>
    </source>
</evidence>
<keyword evidence="5" id="KW-0418">Kinase</keyword>
<evidence type="ECO:0000256" key="7">
    <source>
        <dbReference type="ARBA" id="ARBA00023012"/>
    </source>
</evidence>
<keyword evidence="3" id="KW-0808">Transferase</keyword>
<keyword evidence="10" id="KW-1185">Reference proteome</keyword>
<keyword evidence="4" id="KW-0547">Nucleotide-binding</keyword>
<proteinExistence type="predicted"/>
<comment type="caution">
    <text evidence="9">The sequence shown here is derived from an EMBL/GenBank/DDBJ whole genome shotgun (WGS) entry which is preliminary data.</text>
</comment>
<dbReference type="EC" id="2.7.13.3" evidence="2"/>
<feature type="domain" description="Histidine kinase" evidence="8">
    <location>
        <begin position="1"/>
        <end position="67"/>
    </location>
</feature>
<reference evidence="9" key="1">
    <citation type="submission" date="2024-05" db="EMBL/GenBank/DDBJ databases">
        <title>Alkalihalobacillus sp. strain MEB203 novel alkaliphilic bacterium from Lonar Lake, India.</title>
        <authorList>
            <person name="Joshi A."/>
            <person name="Thite S."/>
            <person name="Mengade P."/>
        </authorList>
    </citation>
    <scope>NUCLEOTIDE SEQUENCE</scope>
    <source>
        <strain evidence="9">MEB 203</strain>
    </source>
</reference>
<evidence type="ECO:0000256" key="3">
    <source>
        <dbReference type="ARBA" id="ARBA00022679"/>
    </source>
</evidence>
<dbReference type="Gene3D" id="3.30.565.10">
    <property type="entry name" value="Histidine kinase-like ATPase, C-terminal domain"/>
    <property type="match status" value="1"/>
</dbReference>
<organism evidence="9 10">
    <name type="scientific">Alkalihalobacterium chitinilyticum</name>
    <dbReference type="NCBI Taxonomy" id="2980103"/>
    <lineage>
        <taxon>Bacteria</taxon>
        <taxon>Bacillati</taxon>
        <taxon>Bacillota</taxon>
        <taxon>Bacilli</taxon>
        <taxon>Bacillales</taxon>
        <taxon>Bacillaceae</taxon>
        <taxon>Alkalihalobacterium</taxon>
    </lineage>
</organism>
<dbReference type="Pfam" id="PF02518">
    <property type="entry name" value="HATPase_c"/>
    <property type="match status" value="1"/>
</dbReference>
<dbReference type="InterPro" id="IPR004358">
    <property type="entry name" value="Sig_transdc_His_kin-like_C"/>
</dbReference>
<dbReference type="InterPro" id="IPR003594">
    <property type="entry name" value="HATPase_dom"/>
</dbReference>
<dbReference type="SUPFAM" id="SSF55874">
    <property type="entry name" value="ATPase domain of HSP90 chaperone/DNA topoisomerase II/histidine kinase"/>
    <property type="match status" value="1"/>
</dbReference>
<protein>
    <recommendedName>
        <fullName evidence="2">histidine kinase</fullName>
        <ecNumber evidence="2">2.7.13.3</ecNumber>
    </recommendedName>
</protein>
<dbReference type="InterPro" id="IPR036890">
    <property type="entry name" value="HATPase_C_sf"/>
</dbReference>
<dbReference type="PANTHER" id="PTHR43065">
    <property type="entry name" value="SENSOR HISTIDINE KINASE"/>
    <property type="match status" value="1"/>
</dbReference>
<evidence type="ECO:0000256" key="5">
    <source>
        <dbReference type="ARBA" id="ARBA00022777"/>
    </source>
</evidence>
<name>A0ABT5VCL4_9BACI</name>
<evidence type="ECO:0000256" key="6">
    <source>
        <dbReference type="ARBA" id="ARBA00022840"/>
    </source>
</evidence>
<accession>A0ABT5VCL4</accession>
<gene>
    <name evidence="9" type="ORF">N7Z68_07365</name>
</gene>